<dbReference type="EMBL" id="KE504177">
    <property type="protein sequence ID" value="EPS97297.1"/>
    <property type="molecule type" value="Genomic_DNA"/>
</dbReference>
<organism evidence="2 3">
    <name type="scientific">Fomitopsis schrenkii</name>
    <name type="common">Brown rot fungus</name>
    <dbReference type="NCBI Taxonomy" id="2126942"/>
    <lineage>
        <taxon>Eukaryota</taxon>
        <taxon>Fungi</taxon>
        <taxon>Dikarya</taxon>
        <taxon>Basidiomycota</taxon>
        <taxon>Agaricomycotina</taxon>
        <taxon>Agaricomycetes</taxon>
        <taxon>Polyporales</taxon>
        <taxon>Fomitopsis</taxon>
    </lineage>
</organism>
<feature type="region of interest" description="Disordered" evidence="1">
    <location>
        <begin position="1"/>
        <end position="25"/>
    </location>
</feature>
<dbReference type="Proteomes" id="UP000015241">
    <property type="component" value="Unassembled WGS sequence"/>
</dbReference>
<evidence type="ECO:0000256" key="1">
    <source>
        <dbReference type="SAM" id="MobiDB-lite"/>
    </source>
</evidence>
<gene>
    <name evidence="2" type="ORF">FOMPIDRAFT_1018362</name>
</gene>
<accession>S8DXE8</accession>
<sequence>MTQEMFPDLNPWAPPPESGRRNMETWDSQSETWVPLPASGGLSIFLPFTEVPLVRFSTMNTVRPHPREASKGGVTSMPSMKAQLYDVPFVWPQKLALCRHRLNSSWCLTMAGPVLAIESRWLDRDGPSAGHVFFEDGLLAVLIFVSTIMYLARTTTLALRRTLVQALFFHSVDSRDMAILHPELKYQLSTFLPSFKQLCQDAAPCPNHPGICHITVVRLARDGFGKTYDYCPIHPQSHHVRAAVSTSNTLDQDELDSIWERLPRHKMKLWENKHLFVGAVPEWNRTREFNELLRVGQRVVVEVFWYYVVDQSSLDNAIQPYKEYAEVVVYKDGEDNEKALGIRHVDQSDELSEGIGHGGREPQEGVEEGVMVLDSD</sequence>
<evidence type="ECO:0000313" key="2">
    <source>
        <dbReference type="EMBL" id="EPS97297.1"/>
    </source>
</evidence>
<dbReference type="InParanoid" id="S8DXE8"/>
<evidence type="ECO:0000313" key="3">
    <source>
        <dbReference type="Proteomes" id="UP000015241"/>
    </source>
</evidence>
<protein>
    <submittedName>
        <fullName evidence="2">Uncharacterized protein</fullName>
    </submittedName>
</protein>
<dbReference type="AlphaFoldDB" id="S8DXE8"/>
<feature type="region of interest" description="Disordered" evidence="1">
    <location>
        <begin position="349"/>
        <end position="376"/>
    </location>
</feature>
<proteinExistence type="predicted"/>
<keyword evidence="3" id="KW-1185">Reference proteome</keyword>
<reference evidence="2 3" key="1">
    <citation type="journal article" date="2012" name="Science">
        <title>The Paleozoic origin of enzymatic lignin decomposition reconstructed from 31 fungal genomes.</title>
        <authorList>
            <person name="Floudas D."/>
            <person name="Binder M."/>
            <person name="Riley R."/>
            <person name="Barry K."/>
            <person name="Blanchette R.A."/>
            <person name="Henrissat B."/>
            <person name="Martinez A.T."/>
            <person name="Otillar R."/>
            <person name="Spatafora J.W."/>
            <person name="Yadav J.S."/>
            <person name="Aerts A."/>
            <person name="Benoit I."/>
            <person name="Boyd A."/>
            <person name="Carlson A."/>
            <person name="Copeland A."/>
            <person name="Coutinho P.M."/>
            <person name="de Vries R.P."/>
            <person name="Ferreira P."/>
            <person name="Findley K."/>
            <person name="Foster B."/>
            <person name="Gaskell J."/>
            <person name="Glotzer D."/>
            <person name="Gorecki P."/>
            <person name="Heitman J."/>
            <person name="Hesse C."/>
            <person name="Hori C."/>
            <person name="Igarashi K."/>
            <person name="Jurgens J.A."/>
            <person name="Kallen N."/>
            <person name="Kersten P."/>
            <person name="Kohler A."/>
            <person name="Kuees U."/>
            <person name="Kumar T.K.A."/>
            <person name="Kuo A."/>
            <person name="LaButti K."/>
            <person name="Larrondo L.F."/>
            <person name="Lindquist E."/>
            <person name="Ling A."/>
            <person name="Lombard V."/>
            <person name="Lucas S."/>
            <person name="Lundell T."/>
            <person name="Martin R."/>
            <person name="McLaughlin D.J."/>
            <person name="Morgenstern I."/>
            <person name="Morin E."/>
            <person name="Murat C."/>
            <person name="Nagy L.G."/>
            <person name="Nolan M."/>
            <person name="Ohm R.A."/>
            <person name="Patyshakuliyeva A."/>
            <person name="Rokas A."/>
            <person name="Ruiz-Duenas F.J."/>
            <person name="Sabat G."/>
            <person name="Salamov A."/>
            <person name="Samejima M."/>
            <person name="Schmutz J."/>
            <person name="Slot J.C."/>
            <person name="St John F."/>
            <person name="Stenlid J."/>
            <person name="Sun H."/>
            <person name="Sun S."/>
            <person name="Syed K."/>
            <person name="Tsang A."/>
            <person name="Wiebenga A."/>
            <person name="Young D."/>
            <person name="Pisabarro A."/>
            <person name="Eastwood D.C."/>
            <person name="Martin F."/>
            <person name="Cullen D."/>
            <person name="Grigoriev I.V."/>
            <person name="Hibbett D.S."/>
        </authorList>
    </citation>
    <scope>NUCLEOTIDE SEQUENCE</scope>
    <source>
        <strain evidence="3">FP-58527</strain>
    </source>
</reference>
<name>S8DXE8_FOMSC</name>
<dbReference type="HOGENOM" id="CLU_735730_0_0_1"/>